<feature type="transmembrane region" description="Helical" evidence="5">
    <location>
        <begin position="58"/>
        <end position="81"/>
    </location>
</feature>
<dbReference type="HOGENOM" id="CLU_079551_1_0_9"/>
<dbReference type="KEGG" id="csh:Closa_1064"/>
<comment type="similarity">
    <text evidence="5">Belongs to the ABC-2 integral membrane protein family.</text>
</comment>
<feature type="transmembrane region" description="Helical" evidence="5">
    <location>
        <begin position="145"/>
        <end position="167"/>
    </location>
</feature>
<dbReference type="OrthoDB" id="162334at2"/>
<dbReference type="RefSeq" id="WP_013271775.1">
    <property type="nucleotide sequence ID" value="NC_014376.1"/>
</dbReference>
<evidence type="ECO:0000256" key="2">
    <source>
        <dbReference type="ARBA" id="ARBA00022692"/>
    </source>
</evidence>
<dbReference type="Pfam" id="PF01061">
    <property type="entry name" value="ABC2_membrane"/>
    <property type="match status" value="1"/>
</dbReference>
<name>D9R7F1_LACSW</name>
<evidence type="ECO:0000256" key="4">
    <source>
        <dbReference type="ARBA" id="ARBA00023136"/>
    </source>
</evidence>
<gene>
    <name evidence="7" type="ordered locus">Closa_1064</name>
</gene>
<keyword evidence="5" id="KW-1003">Cell membrane</keyword>
<accession>D9R7F1</accession>
<dbReference type="PANTHER" id="PTHR43229">
    <property type="entry name" value="NODULATION PROTEIN J"/>
    <property type="match status" value="1"/>
</dbReference>
<reference evidence="7" key="1">
    <citation type="submission" date="2010-07" db="EMBL/GenBank/DDBJ databases">
        <title>Complete sequence of Clostridium saccharolyticum WM1.</title>
        <authorList>
            <consortium name="US DOE Joint Genome Institute"/>
            <person name="Lucas S."/>
            <person name="Copeland A."/>
            <person name="Lapidus A."/>
            <person name="Cheng J.-F."/>
            <person name="Bruce D."/>
            <person name="Goodwin L."/>
            <person name="Pitluck S."/>
            <person name="Chertkov O."/>
            <person name="Detter J.C."/>
            <person name="Han C."/>
            <person name="Tapia R."/>
            <person name="Land M."/>
            <person name="Hauser L."/>
            <person name="Chang Y.-J."/>
            <person name="Jeffries C."/>
            <person name="Kyrpides N."/>
            <person name="Ivanova N."/>
            <person name="Mikhailova N."/>
            <person name="Mouttaki H."/>
            <person name="Lin L."/>
            <person name="Zhou J."/>
            <person name="Hemme C.L."/>
            <person name="Woyke T."/>
        </authorList>
    </citation>
    <scope>NUCLEOTIDE SEQUENCE [LARGE SCALE GENOMIC DNA]</scope>
    <source>
        <strain evidence="7">WM1</strain>
    </source>
</reference>
<dbReference type="GO" id="GO:0005886">
    <property type="term" value="C:plasma membrane"/>
    <property type="evidence" value="ECO:0007669"/>
    <property type="project" value="UniProtKB-SubCell"/>
</dbReference>
<dbReference type="PROSITE" id="PS51012">
    <property type="entry name" value="ABC_TM2"/>
    <property type="match status" value="1"/>
</dbReference>
<dbReference type="PANTHER" id="PTHR43229:SF2">
    <property type="entry name" value="NODULATION PROTEIN J"/>
    <property type="match status" value="1"/>
</dbReference>
<dbReference type="GO" id="GO:0140359">
    <property type="term" value="F:ABC-type transporter activity"/>
    <property type="evidence" value="ECO:0007669"/>
    <property type="project" value="InterPro"/>
</dbReference>
<keyword evidence="2 5" id="KW-0812">Transmembrane</keyword>
<proteinExistence type="inferred from homology"/>
<comment type="subcellular location">
    <subcellularLocation>
        <location evidence="5">Cell membrane</location>
        <topology evidence="5">Multi-pass membrane protein</topology>
    </subcellularLocation>
    <subcellularLocation>
        <location evidence="1">Membrane</location>
        <topology evidence="1">Multi-pass membrane protein</topology>
    </subcellularLocation>
</comment>
<dbReference type="STRING" id="610130.Closa_1064"/>
<evidence type="ECO:0000256" key="3">
    <source>
        <dbReference type="ARBA" id="ARBA00022989"/>
    </source>
</evidence>
<feature type="transmembrane region" description="Helical" evidence="5">
    <location>
        <begin position="20"/>
        <end position="38"/>
    </location>
</feature>
<dbReference type="InterPro" id="IPR047817">
    <property type="entry name" value="ABC2_TM_bact-type"/>
</dbReference>
<evidence type="ECO:0000256" key="1">
    <source>
        <dbReference type="ARBA" id="ARBA00004141"/>
    </source>
</evidence>
<evidence type="ECO:0000256" key="5">
    <source>
        <dbReference type="RuleBase" id="RU361157"/>
    </source>
</evidence>
<feature type="transmembrane region" description="Helical" evidence="5">
    <location>
        <begin position="179"/>
        <end position="201"/>
    </location>
</feature>
<evidence type="ECO:0000313" key="8">
    <source>
        <dbReference type="Proteomes" id="UP000001662"/>
    </source>
</evidence>
<dbReference type="PaxDb" id="610130-Closa_1064"/>
<dbReference type="EMBL" id="CP002109">
    <property type="protein sequence ID" value="ADL03680.1"/>
    <property type="molecule type" value="Genomic_DNA"/>
</dbReference>
<protein>
    <recommendedName>
        <fullName evidence="5">Transport permease protein</fullName>
    </recommendedName>
</protein>
<keyword evidence="5" id="KW-0813">Transport</keyword>
<dbReference type="InterPro" id="IPR051784">
    <property type="entry name" value="Nod_factor_ABC_transporter"/>
</dbReference>
<feature type="domain" description="ABC transmembrane type-2" evidence="6">
    <location>
        <begin position="17"/>
        <end position="283"/>
    </location>
</feature>
<dbReference type="InterPro" id="IPR013525">
    <property type="entry name" value="ABC2_TM"/>
</dbReference>
<keyword evidence="3 5" id="KW-1133">Transmembrane helix</keyword>
<evidence type="ECO:0000313" key="7">
    <source>
        <dbReference type="EMBL" id="ADL03680.1"/>
    </source>
</evidence>
<evidence type="ECO:0000259" key="6">
    <source>
        <dbReference type="PROSITE" id="PS51012"/>
    </source>
</evidence>
<dbReference type="eggNOG" id="COG0842">
    <property type="taxonomic scope" value="Bacteria"/>
</dbReference>
<sequence length="286" mass="31513">MRVIIKRNLRLYFRDKNAVFFSLMAIIIIIVLYAVFLGDAWLDNSMKDLKHAQVLMNSWLVSGLLAVTSVTTTMGALGTMIDDKVRKINKDFDSSPMKRSSIAGGYIGSSFLIGVIMSLITAVAAEIYIVSSGGQWLTCFACIKVFFLVLLTALTNTSLVCFAVSFFKSHREFNAASTIIGTLIGFLTGIYLPVGALPSWVQTIVKLFPVSHAASLLRQVLMEVPMKNSFDGIPVVYLEGFKEYMGVTFRIKGYDVPPVFSIILLLCTSAVFYSLSLFLLSGKRSS</sequence>
<feature type="transmembrane region" description="Helical" evidence="5">
    <location>
        <begin position="259"/>
        <end position="280"/>
    </location>
</feature>
<organism evidence="7 8">
    <name type="scientific">Lacrimispora saccharolytica (strain ATCC 35040 / DSM 2544 / NRCC 2533 / WM1)</name>
    <name type="common">Clostridium saccharolyticum</name>
    <dbReference type="NCBI Taxonomy" id="610130"/>
    <lineage>
        <taxon>Bacteria</taxon>
        <taxon>Bacillati</taxon>
        <taxon>Bacillota</taxon>
        <taxon>Clostridia</taxon>
        <taxon>Lachnospirales</taxon>
        <taxon>Lachnospiraceae</taxon>
        <taxon>Lacrimispora</taxon>
    </lineage>
</organism>
<keyword evidence="4 5" id="KW-0472">Membrane</keyword>
<feature type="transmembrane region" description="Helical" evidence="5">
    <location>
        <begin position="102"/>
        <end position="125"/>
    </location>
</feature>
<dbReference type="AlphaFoldDB" id="D9R7F1"/>
<keyword evidence="8" id="KW-1185">Reference proteome</keyword>
<dbReference type="Proteomes" id="UP000001662">
    <property type="component" value="Chromosome"/>
</dbReference>